<keyword evidence="2 5" id="KW-0732">Signal</keyword>
<feature type="signal peptide" evidence="5">
    <location>
        <begin position="1"/>
        <end position="22"/>
    </location>
</feature>
<dbReference type="InterPro" id="IPR027385">
    <property type="entry name" value="Beta-barrel_OMP"/>
</dbReference>
<dbReference type="PANTHER" id="PTHR34001">
    <property type="entry name" value="BLL7405 PROTEIN"/>
    <property type="match status" value="1"/>
</dbReference>
<evidence type="ECO:0000256" key="1">
    <source>
        <dbReference type="ARBA" id="ARBA00004370"/>
    </source>
</evidence>
<sequence>MRIALITAALAASTALAAPAFAQDSAPFTGPRAEGVVGWDRIDDGANSGTEASDGVVYGGAIGYDFQAGGAVIGVEGEITGSSNKQRARGIIAPNDELSVGAGRDLYLGARVGFLAGPNALIYAKGGYTNARLESRYTNGNTTTTVGENADGWRLGAGVEYQLSNNMYLKGEYRYSNYSRLDNSNIDIDIDRHQVVGGVGIRF</sequence>
<feature type="chain" id="PRO_5045098959" evidence="5">
    <location>
        <begin position="23"/>
        <end position="203"/>
    </location>
</feature>
<dbReference type="InterPro" id="IPR011250">
    <property type="entry name" value="OMP/PagP_B-barrel"/>
</dbReference>
<dbReference type="Gene3D" id="2.40.160.20">
    <property type="match status" value="1"/>
</dbReference>
<feature type="domain" description="Outer membrane protein beta-barrel" evidence="6">
    <location>
        <begin position="8"/>
        <end position="203"/>
    </location>
</feature>
<comment type="similarity">
    <text evidence="4">Belongs to the Omp25/RopB family.</text>
</comment>
<comment type="caution">
    <text evidence="7">The sequence shown here is derived from an EMBL/GenBank/DDBJ whole genome shotgun (WGS) entry which is preliminary data.</text>
</comment>
<evidence type="ECO:0000259" key="6">
    <source>
        <dbReference type="Pfam" id="PF13505"/>
    </source>
</evidence>
<dbReference type="Proteomes" id="UP001427805">
    <property type="component" value="Unassembled WGS sequence"/>
</dbReference>
<dbReference type="EMBL" id="JBDIZK010000004">
    <property type="protein sequence ID" value="MEN3747210.1"/>
    <property type="molecule type" value="Genomic_DNA"/>
</dbReference>
<evidence type="ECO:0000256" key="3">
    <source>
        <dbReference type="ARBA" id="ARBA00023136"/>
    </source>
</evidence>
<dbReference type="Pfam" id="PF13505">
    <property type="entry name" value="OMP_b-brl"/>
    <property type="match status" value="1"/>
</dbReference>
<evidence type="ECO:0000256" key="2">
    <source>
        <dbReference type="ARBA" id="ARBA00022729"/>
    </source>
</evidence>
<reference evidence="7 8" key="1">
    <citation type="submission" date="2024-05" db="EMBL/GenBank/DDBJ databases">
        <title>Sphingomonas sp. HF-S3 16S ribosomal RNA gene Genome sequencing and assembly.</title>
        <authorList>
            <person name="Lee H."/>
        </authorList>
    </citation>
    <scope>NUCLEOTIDE SEQUENCE [LARGE SCALE GENOMIC DNA]</scope>
    <source>
        <strain evidence="7 8">HF-S3</strain>
    </source>
</reference>
<dbReference type="SUPFAM" id="SSF56925">
    <property type="entry name" value="OMPA-like"/>
    <property type="match status" value="1"/>
</dbReference>
<comment type="subcellular location">
    <subcellularLocation>
        <location evidence="1">Membrane</location>
    </subcellularLocation>
</comment>
<keyword evidence="8" id="KW-1185">Reference proteome</keyword>
<protein>
    <submittedName>
        <fullName evidence="7">Outer membrane beta-barrel protein</fullName>
    </submittedName>
</protein>
<evidence type="ECO:0000313" key="7">
    <source>
        <dbReference type="EMBL" id="MEN3747210.1"/>
    </source>
</evidence>
<proteinExistence type="inferred from homology"/>
<name>A0ABV0B7S7_9SPHN</name>
<organism evidence="7 8">
    <name type="scientific">Sphingomonas rustica</name>
    <dbReference type="NCBI Taxonomy" id="3103142"/>
    <lineage>
        <taxon>Bacteria</taxon>
        <taxon>Pseudomonadati</taxon>
        <taxon>Pseudomonadota</taxon>
        <taxon>Alphaproteobacteria</taxon>
        <taxon>Sphingomonadales</taxon>
        <taxon>Sphingomonadaceae</taxon>
        <taxon>Sphingomonas</taxon>
    </lineage>
</organism>
<evidence type="ECO:0000313" key="8">
    <source>
        <dbReference type="Proteomes" id="UP001427805"/>
    </source>
</evidence>
<evidence type="ECO:0000256" key="5">
    <source>
        <dbReference type="SAM" id="SignalP"/>
    </source>
</evidence>
<dbReference type="InterPro" id="IPR051692">
    <property type="entry name" value="OMP-like"/>
</dbReference>
<keyword evidence="3" id="KW-0472">Membrane</keyword>
<gene>
    <name evidence="7" type="ORF">TPR58_08520</name>
</gene>
<accession>A0ABV0B7S7</accession>
<evidence type="ECO:0000256" key="4">
    <source>
        <dbReference type="ARBA" id="ARBA00038306"/>
    </source>
</evidence>
<dbReference type="PANTHER" id="PTHR34001:SF3">
    <property type="entry name" value="BLL7405 PROTEIN"/>
    <property type="match status" value="1"/>
</dbReference>
<dbReference type="RefSeq" id="WP_346246207.1">
    <property type="nucleotide sequence ID" value="NZ_JBDIZK010000004.1"/>
</dbReference>